<accession>A0A5C3MNU5</accession>
<dbReference type="GO" id="GO:0016887">
    <property type="term" value="F:ATP hydrolysis activity"/>
    <property type="evidence" value="ECO:0007669"/>
    <property type="project" value="InterPro"/>
</dbReference>
<evidence type="ECO:0000256" key="10">
    <source>
        <dbReference type="SAM" id="Phobius"/>
    </source>
</evidence>
<evidence type="ECO:0000256" key="9">
    <source>
        <dbReference type="SAM" id="MobiDB-lite"/>
    </source>
</evidence>
<feature type="domain" description="ABC transmembrane type-1" evidence="12">
    <location>
        <begin position="366"/>
        <end position="721"/>
    </location>
</feature>
<evidence type="ECO:0000259" key="12">
    <source>
        <dbReference type="PROSITE" id="PS50929"/>
    </source>
</evidence>
<feature type="transmembrane region" description="Helical" evidence="10">
    <location>
        <begin position="1201"/>
        <end position="1225"/>
    </location>
</feature>
<keyword evidence="6" id="KW-0067">ATP-binding</keyword>
<dbReference type="OrthoDB" id="6500128at2759"/>
<feature type="transmembrane region" description="Helical" evidence="10">
    <location>
        <begin position="1067"/>
        <end position="1090"/>
    </location>
</feature>
<dbReference type="EMBL" id="ML213526">
    <property type="protein sequence ID" value="TFK46964.1"/>
    <property type="molecule type" value="Genomic_DNA"/>
</dbReference>
<dbReference type="InterPro" id="IPR036640">
    <property type="entry name" value="ABC1_TM_sf"/>
</dbReference>
<name>A0A5C3MNU5_9AGAM</name>
<feature type="transmembrane region" description="Helical" evidence="10">
    <location>
        <begin position="1245"/>
        <end position="1265"/>
    </location>
</feature>
<keyword evidence="3 10" id="KW-0812">Transmembrane</keyword>
<feature type="domain" description="ABC transporter" evidence="11">
    <location>
        <begin position="1388"/>
        <end position="1625"/>
    </location>
</feature>
<dbReference type="PROSITE" id="PS50893">
    <property type="entry name" value="ABC_TRANSPORTER_2"/>
    <property type="match status" value="2"/>
</dbReference>
<feature type="transmembrane region" description="Helical" evidence="10">
    <location>
        <begin position="365"/>
        <end position="386"/>
    </location>
</feature>
<keyword evidence="5" id="KW-0547">Nucleotide-binding</keyword>
<feature type="transmembrane region" description="Helical" evidence="10">
    <location>
        <begin position="1110"/>
        <end position="1136"/>
    </location>
</feature>
<comment type="subcellular location">
    <subcellularLocation>
        <location evidence="1">Membrane</location>
        <topology evidence="1">Multi-pass membrane protein</topology>
    </subcellularLocation>
</comment>
<dbReference type="PROSITE" id="PS00211">
    <property type="entry name" value="ABC_TRANSPORTER_1"/>
    <property type="match status" value="1"/>
</dbReference>
<dbReference type="GO" id="GO:0140359">
    <property type="term" value="F:ABC-type transporter activity"/>
    <property type="evidence" value="ECO:0007669"/>
    <property type="project" value="InterPro"/>
</dbReference>
<keyword evidence="14" id="KW-1185">Reference proteome</keyword>
<feature type="region of interest" description="Disordered" evidence="9">
    <location>
        <begin position="84"/>
        <end position="106"/>
    </location>
</feature>
<dbReference type="InterPro" id="IPR027417">
    <property type="entry name" value="P-loop_NTPase"/>
</dbReference>
<evidence type="ECO:0000256" key="4">
    <source>
        <dbReference type="ARBA" id="ARBA00022737"/>
    </source>
</evidence>
<dbReference type="FunFam" id="3.40.50.300:FF:000838">
    <property type="entry name" value="ABC multidrug transporter (Eurofung)"/>
    <property type="match status" value="1"/>
</dbReference>
<dbReference type="STRING" id="5364.A0A5C3MNU5"/>
<dbReference type="GO" id="GO:0016020">
    <property type="term" value="C:membrane"/>
    <property type="evidence" value="ECO:0007669"/>
    <property type="project" value="UniProtKB-SubCell"/>
</dbReference>
<dbReference type="CDD" id="cd03244">
    <property type="entry name" value="ABCC_MRP_domain2"/>
    <property type="match status" value="1"/>
</dbReference>
<feature type="transmembrane region" description="Helical" evidence="10">
    <location>
        <begin position="1328"/>
        <end position="1347"/>
    </location>
</feature>
<sequence length="1645" mass="181130">MHITPVAGVASIDVLDAPQVILDDGRWSWVTISAKIKQCIWKDTLAFPSYLAVASLAVLVIHLIVASGVFQKLYRRVRPAKATEAEEEEEADEQEQETQPVVPPSGLGQEFKEHVRSHGGLTIYLFKVARLVLTLALLGFSVVTLILEEKQDASKDSIDVFGKHWGKKPKHKHSPGEAIFTPLEWLQFALCMTFVYTSILGFVSVSAKPRWASVANFHMVLILLFTAGVYTYRDLFPLATFTLDPMDLHDGWLLWVKLALVFLSGVVIPLVIPCRYVPFDPKDPQPVNPEQTASILSLAVYSFLDPVVLKAYRQPHLSHTDLPPLADYDFGKNLVKRSFKHLDTFSGGKGDYLFWGLMRVFRREYLILAGLIITRVVGNMLSPLAINRLLAFMQNGLENAVVRPWLWILFLFLGPVISAIAIQYYILINTGTLVRTEGIITQLVFEHALRVRMKAETAGGEAKTTADNTAVATPETASIHEASPGGSDGSEDETARDPSTSGESQPKGKGKDAKKPEVTPAVAAAVQAKASNLVGKINNLVTTDLGNVVDGRDFLFVALYGPLQVILCMAFLYVLLGWSSFVGLVVMIALAPVPGYIAKLLQTVQAERMKKTDARVETVTETMNVLRMIKLFGWERKMSERLSEKREEELKLLWKRQLLGLLNGNINYIIPVAHMIATFVTYTLVMKQELSAAIVFSAMALFDLLRDQLYTIFFMIPMFIQAKVSLDRVDEFLKKTELLDSFSGEAPVLAAMSVPPNEDGEAIGFRDATFSWSAEEASGALTPSKRSFRLRIEGDLLFKRGCINLVIGPTGSGKTSLLMALLGEMHFVPSGPGSWFGLPRGGGVAYAAQESWVQNETIRENILFGAPYDEERYKNVIYQCALTRDLTLFDAGDQTEVGEKGLTLSGGQKARITLARAVYSQAEILLLDDVLAALDVHTSKWIVDKCFKGDLIRGRTVVLVTHNVALASPVANFVVSVGTDGRILSQGSVSDALAKDHQLSKEVAQEEKAMEKAEDEIDGQEEAGDKPAEEAKKDAGKLIVAEEIAEGHVSWSAVKLYLLGMSGNWPALFWSSVIACLIACELCNTVQTWYLGYWAQQYQERSADEVYVPYYLTVYVLLLVSAITMYCVGYAFYYIGSIRASRDLHKKLLDAILGTTLRWLDKTPTSRVIARCTQDIRAVDGPIPQNLGGVIEISLSMLLKFGAVVLFTPIFIIPGFVVAALGGWLGQIYIKAQLSVKREMSNARAPVLGHFGAAIAGLTSIRAYGAQASFKQESLARIDRYTKCARMFYNLNRWISIRIEGLGALFAASLAAWLVYAQPGGTASNTGFSLTMAVGFSGMILWWVRILNEFEVAGISLERIQQYISIEQEPKPTEDGAPPAYWPSSGHLKVEKLSARYSLDGPAVLHDLSFEIKAGERVGIVGRTGSGKSSLTLSLLRCIPTEGTVYYDGKPTDSVNLDALRSHITIIPQVPELLSGTLRQNLDPFDQYDDATLNDALRNAGLFSLQSADDESRITLDSQISSGGSNLSVGQRQILALARAIVRQSKLLILDEATSAIDYETDTIIQKSLRTQLQSDVTIITVAHRLQTIMDADKIMVLDAGRIMEFGAPNELLKNEKGLLRSLVDESNDKFTLYAMAHGKEQSES</sequence>
<feature type="transmembrane region" description="Helical" evidence="10">
    <location>
        <begin position="406"/>
        <end position="427"/>
    </location>
</feature>
<dbReference type="FunFam" id="3.40.50.300:FF:000973">
    <property type="entry name" value="Multidrug resistance-associated protein 4"/>
    <property type="match status" value="1"/>
</dbReference>
<feature type="transmembrane region" description="Helical" evidence="10">
    <location>
        <begin position="128"/>
        <end position="147"/>
    </location>
</feature>
<feature type="domain" description="ABC transmembrane type-1" evidence="12">
    <location>
        <begin position="1073"/>
        <end position="1342"/>
    </location>
</feature>
<dbReference type="Gene3D" id="1.20.1560.10">
    <property type="entry name" value="ABC transporter type 1, transmembrane domain"/>
    <property type="match status" value="2"/>
</dbReference>
<evidence type="ECO:0000313" key="14">
    <source>
        <dbReference type="Proteomes" id="UP000305948"/>
    </source>
</evidence>
<dbReference type="InterPro" id="IPR003593">
    <property type="entry name" value="AAA+_ATPase"/>
</dbReference>
<dbReference type="InterPro" id="IPR011527">
    <property type="entry name" value="ABC1_TM_dom"/>
</dbReference>
<reference evidence="13 14" key="1">
    <citation type="journal article" date="2019" name="Nat. Ecol. Evol.">
        <title>Megaphylogeny resolves global patterns of mushroom evolution.</title>
        <authorList>
            <person name="Varga T."/>
            <person name="Krizsan K."/>
            <person name="Foldi C."/>
            <person name="Dima B."/>
            <person name="Sanchez-Garcia M."/>
            <person name="Sanchez-Ramirez S."/>
            <person name="Szollosi G.J."/>
            <person name="Szarkandi J.G."/>
            <person name="Papp V."/>
            <person name="Albert L."/>
            <person name="Andreopoulos W."/>
            <person name="Angelini C."/>
            <person name="Antonin V."/>
            <person name="Barry K.W."/>
            <person name="Bougher N.L."/>
            <person name="Buchanan P."/>
            <person name="Buyck B."/>
            <person name="Bense V."/>
            <person name="Catcheside P."/>
            <person name="Chovatia M."/>
            <person name="Cooper J."/>
            <person name="Damon W."/>
            <person name="Desjardin D."/>
            <person name="Finy P."/>
            <person name="Geml J."/>
            <person name="Haridas S."/>
            <person name="Hughes K."/>
            <person name="Justo A."/>
            <person name="Karasinski D."/>
            <person name="Kautmanova I."/>
            <person name="Kiss B."/>
            <person name="Kocsube S."/>
            <person name="Kotiranta H."/>
            <person name="LaButti K.M."/>
            <person name="Lechner B.E."/>
            <person name="Liimatainen K."/>
            <person name="Lipzen A."/>
            <person name="Lukacs Z."/>
            <person name="Mihaltcheva S."/>
            <person name="Morgado L.N."/>
            <person name="Niskanen T."/>
            <person name="Noordeloos M.E."/>
            <person name="Ohm R.A."/>
            <person name="Ortiz-Santana B."/>
            <person name="Ovrebo C."/>
            <person name="Racz N."/>
            <person name="Riley R."/>
            <person name="Savchenko A."/>
            <person name="Shiryaev A."/>
            <person name="Soop K."/>
            <person name="Spirin V."/>
            <person name="Szebenyi C."/>
            <person name="Tomsovsky M."/>
            <person name="Tulloss R.E."/>
            <person name="Uehling J."/>
            <person name="Grigoriev I.V."/>
            <person name="Vagvolgyi C."/>
            <person name="Papp T."/>
            <person name="Martin F.M."/>
            <person name="Miettinen O."/>
            <person name="Hibbett D.S."/>
            <person name="Nagy L.G."/>
        </authorList>
    </citation>
    <scope>NUCLEOTIDE SEQUENCE [LARGE SCALE GENOMIC DNA]</scope>
    <source>
        <strain evidence="13 14">OMC1185</strain>
    </source>
</reference>
<dbReference type="SUPFAM" id="SSF90123">
    <property type="entry name" value="ABC transporter transmembrane region"/>
    <property type="match status" value="2"/>
</dbReference>
<dbReference type="Proteomes" id="UP000305948">
    <property type="component" value="Unassembled WGS sequence"/>
</dbReference>
<evidence type="ECO:0000256" key="8">
    <source>
        <dbReference type="ARBA" id="ARBA00023136"/>
    </source>
</evidence>
<evidence type="ECO:0000256" key="7">
    <source>
        <dbReference type="ARBA" id="ARBA00022989"/>
    </source>
</evidence>
<gene>
    <name evidence="13" type="ORF">OE88DRAFT_1706656</name>
</gene>
<dbReference type="CDD" id="cd18604">
    <property type="entry name" value="ABC_6TM_VMR1_D2_like"/>
    <property type="match status" value="1"/>
</dbReference>
<keyword evidence="7 10" id="KW-1133">Transmembrane helix</keyword>
<feature type="region of interest" description="Disordered" evidence="9">
    <location>
        <begin position="1010"/>
        <end position="1029"/>
    </location>
</feature>
<dbReference type="InterPro" id="IPR017871">
    <property type="entry name" value="ABC_transporter-like_CS"/>
</dbReference>
<dbReference type="PROSITE" id="PS50929">
    <property type="entry name" value="ABC_TM1F"/>
    <property type="match status" value="2"/>
</dbReference>
<dbReference type="InterPro" id="IPR003439">
    <property type="entry name" value="ABC_transporter-like_ATP-bd"/>
</dbReference>
<feature type="transmembrane region" description="Helical" evidence="10">
    <location>
        <begin position="1295"/>
        <end position="1316"/>
    </location>
</feature>
<feature type="compositionally biased region" description="Acidic residues" evidence="9">
    <location>
        <begin position="1013"/>
        <end position="1022"/>
    </location>
</feature>
<feature type="transmembrane region" description="Helical" evidence="10">
    <location>
        <begin position="581"/>
        <end position="601"/>
    </location>
</feature>
<dbReference type="Pfam" id="PF00005">
    <property type="entry name" value="ABC_tran"/>
    <property type="match status" value="2"/>
</dbReference>
<protein>
    <submittedName>
        <fullName evidence="13">Multidrug resistance-associated ABC transporter</fullName>
    </submittedName>
</protein>
<dbReference type="PANTHER" id="PTHR24223:SF356">
    <property type="entry name" value="ATP-BINDING CASSETTE TRANSPORTER ABC4"/>
    <property type="match status" value="1"/>
</dbReference>
<feature type="transmembrane region" description="Helical" evidence="10">
    <location>
        <begin position="665"/>
        <end position="684"/>
    </location>
</feature>
<feature type="transmembrane region" description="Helical" evidence="10">
    <location>
        <begin position="554"/>
        <end position="575"/>
    </location>
</feature>
<dbReference type="PANTHER" id="PTHR24223">
    <property type="entry name" value="ATP-BINDING CASSETTE SUB-FAMILY C"/>
    <property type="match status" value="1"/>
</dbReference>
<feature type="domain" description="ABC transporter" evidence="11">
    <location>
        <begin position="763"/>
        <end position="1011"/>
    </location>
</feature>
<feature type="transmembrane region" description="Helical" evidence="10">
    <location>
        <begin position="252"/>
        <end position="272"/>
    </location>
</feature>
<evidence type="ECO:0000313" key="13">
    <source>
        <dbReference type="EMBL" id="TFK46964.1"/>
    </source>
</evidence>
<dbReference type="SMART" id="SM00382">
    <property type="entry name" value="AAA"/>
    <property type="match status" value="2"/>
</dbReference>
<evidence type="ECO:0000256" key="6">
    <source>
        <dbReference type="ARBA" id="ARBA00022840"/>
    </source>
</evidence>
<evidence type="ECO:0000256" key="1">
    <source>
        <dbReference type="ARBA" id="ARBA00004141"/>
    </source>
</evidence>
<feature type="compositionally biased region" description="Low complexity" evidence="9">
    <location>
        <begin position="456"/>
        <end position="466"/>
    </location>
</feature>
<feature type="compositionally biased region" description="Acidic residues" evidence="9">
    <location>
        <begin position="85"/>
        <end position="96"/>
    </location>
</feature>
<dbReference type="GO" id="GO:0005524">
    <property type="term" value="F:ATP binding"/>
    <property type="evidence" value="ECO:0007669"/>
    <property type="project" value="UniProtKB-KW"/>
</dbReference>
<feature type="transmembrane region" description="Helical" evidence="10">
    <location>
        <begin position="185"/>
        <end position="207"/>
    </location>
</feature>
<dbReference type="Pfam" id="PF00664">
    <property type="entry name" value="ABC_membrane"/>
    <property type="match status" value="2"/>
</dbReference>
<evidence type="ECO:0000256" key="5">
    <source>
        <dbReference type="ARBA" id="ARBA00022741"/>
    </source>
</evidence>
<proteinExistence type="predicted"/>
<dbReference type="CDD" id="cd18596">
    <property type="entry name" value="ABC_6TM_VMR1_D1_like"/>
    <property type="match status" value="1"/>
</dbReference>
<dbReference type="FunFam" id="1.20.1560.10:FF:000013">
    <property type="entry name" value="ABC transporter C family member 2"/>
    <property type="match status" value="1"/>
</dbReference>
<evidence type="ECO:0000256" key="3">
    <source>
        <dbReference type="ARBA" id="ARBA00022692"/>
    </source>
</evidence>
<dbReference type="CDD" id="cd03250">
    <property type="entry name" value="ABCC_MRP_domain1"/>
    <property type="match status" value="1"/>
</dbReference>
<feature type="transmembrane region" description="Helical" evidence="10">
    <location>
        <begin position="50"/>
        <end position="70"/>
    </location>
</feature>
<keyword evidence="2" id="KW-0813">Transport</keyword>
<keyword evidence="8 10" id="KW-0472">Membrane</keyword>
<feature type="region of interest" description="Disordered" evidence="9">
    <location>
        <begin position="456"/>
        <end position="516"/>
    </location>
</feature>
<dbReference type="InterPro" id="IPR050173">
    <property type="entry name" value="ABC_transporter_C-like"/>
</dbReference>
<feature type="transmembrane region" description="Helical" evidence="10">
    <location>
        <begin position="214"/>
        <end position="232"/>
    </location>
</feature>
<dbReference type="Gene3D" id="3.40.50.300">
    <property type="entry name" value="P-loop containing nucleotide triphosphate hydrolases"/>
    <property type="match status" value="2"/>
</dbReference>
<organism evidence="13 14">
    <name type="scientific">Heliocybe sulcata</name>
    <dbReference type="NCBI Taxonomy" id="5364"/>
    <lineage>
        <taxon>Eukaryota</taxon>
        <taxon>Fungi</taxon>
        <taxon>Dikarya</taxon>
        <taxon>Basidiomycota</taxon>
        <taxon>Agaricomycotina</taxon>
        <taxon>Agaricomycetes</taxon>
        <taxon>Gloeophyllales</taxon>
        <taxon>Gloeophyllaceae</taxon>
        <taxon>Heliocybe</taxon>
    </lineage>
</organism>
<dbReference type="SUPFAM" id="SSF52540">
    <property type="entry name" value="P-loop containing nucleoside triphosphate hydrolases"/>
    <property type="match status" value="2"/>
</dbReference>
<evidence type="ECO:0000256" key="2">
    <source>
        <dbReference type="ARBA" id="ARBA00022448"/>
    </source>
</evidence>
<evidence type="ECO:0000259" key="11">
    <source>
        <dbReference type="PROSITE" id="PS50893"/>
    </source>
</evidence>
<keyword evidence="4" id="KW-0677">Repeat</keyword>